<name>X0ZAT8_9ZZZZ</name>
<organism evidence="2">
    <name type="scientific">marine sediment metagenome</name>
    <dbReference type="NCBI Taxonomy" id="412755"/>
    <lineage>
        <taxon>unclassified sequences</taxon>
        <taxon>metagenomes</taxon>
        <taxon>ecological metagenomes</taxon>
    </lineage>
</organism>
<feature type="non-terminal residue" evidence="2">
    <location>
        <position position="57"/>
    </location>
</feature>
<accession>X0ZAT8</accession>
<feature type="compositionally biased region" description="Basic and acidic residues" evidence="1">
    <location>
        <begin position="29"/>
        <end position="48"/>
    </location>
</feature>
<proteinExistence type="predicted"/>
<sequence>MYDTLLDRELEEDSSTSAAATELQAKIGNQDEVREDLPLDLNSEKEALETELAADLD</sequence>
<feature type="region of interest" description="Disordered" evidence="1">
    <location>
        <begin position="23"/>
        <end position="57"/>
    </location>
</feature>
<gene>
    <name evidence="2" type="ORF">S01H4_16544</name>
</gene>
<dbReference type="AlphaFoldDB" id="X0ZAT8"/>
<dbReference type="EMBL" id="BART01007258">
    <property type="protein sequence ID" value="GAG55402.1"/>
    <property type="molecule type" value="Genomic_DNA"/>
</dbReference>
<protein>
    <submittedName>
        <fullName evidence="2">Uncharacterized protein</fullName>
    </submittedName>
</protein>
<evidence type="ECO:0000256" key="1">
    <source>
        <dbReference type="SAM" id="MobiDB-lite"/>
    </source>
</evidence>
<reference evidence="2" key="1">
    <citation type="journal article" date="2014" name="Front. Microbiol.">
        <title>High frequency of phylogenetically diverse reductive dehalogenase-homologous genes in deep subseafloor sedimentary metagenomes.</title>
        <authorList>
            <person name="Kawai M."/>
            <person name="Futagami T."/>
            <person name="Toyoda A."/>
            <person name="Takaki Y."/>
            <person name="Nishi S."/>
            <person name="Hori S."/>
            <person name="Arai W."/>
            <person name="Tsubouchi T."/>
            <person name="Morono Y."/>
            <person name="Uchiyama I."/>
            <person name="Ito T."/>
            <person name="Fujiyama A."/>
            <person name="Inagaki F."/>
            <person name="Takami H."/>
        </authorList>
    </citation>
    <scope>NUCLEOTIDE SEQUENCE</scope>
    <source>
        <strain evidence="2">Expedition CK06-06</strain>
    </source>
</reference>
<evidence type="ECO:0000313" key="2">
    <source>
        <dbReference type="EMBL" id="GAG55402.1"/>
    </source>
</evidence>
<comment type="caution">
    <text evidence="2">The sequence shown here is derived from an EMBL/GenBank/DDBJ whole genome shotgun (WGS) entry which is preliminary data.</text>
</comment>